<gene>
    <name evidence="1" type="ORF">EBO15_36060</name>
</gene>
<accession>A0A3M2LIS8</accession>
<sequence>MPLYGYIGILVPMTDGTWLNRDHEMPPGAELFRSDRRFFLEAYSASHGQLLLRSMEGEDALGRHHDTTIEILFKPVDALSIEAFLHGVTIRRATDDETSEIKGSLAGVSGDDVRVFLIDSRDTTGYVIARAVGWREGVLGRTLPSLFNGPSRYTPRWPHQPLFGLNTGLSEASAEELVQALRSPADERRERFRFVHVLMTRAAEGDGAKVAGSGVFLTREDAEEARAVLAAEIPDCWIEDLPVVL</sequence>
<dbReference type="EMBL" id="RFFG01000108">
    <property type="protein sequence ID" value="RMI37382.1"/>
    <property type="molecule type" value="Genomic_DNA"/>
</dbReference>
<comment type="caution">
    <text evidence="1">The sequence shown here is derived from an EMBL/GenBank/DDBJ whole genome shotgun (WGS) entry which is preliminary data.</text>
</comment>
<keyword evidence="2" id="KW-1185">Reference proteome</keyword>
<dbReference type="Proteomes" id="UP000282674">
    <property type="component" value="Unassembled WGS sequence"/>
</dbReference>
<organism evidence="1 2">
    <name type="scientific">Actinomadura harenae</name>
    <dbReference type="NCBI Taxonomy" id="2483351"/>
    <lineage>
        <taxon>Bacteria</taxon>
        <taxon>Bacillati</taxon>
        <taxon>Actinomycetota</taxon>
        <taxon>Actinomycetes</taxon>
        <taxon>Streptosporangiales</taxon>
        <taxon>Thermomonosporaceae</taxon>
        <taxon>Actinomadura</taxon>
    </lineage>
</organism>
<reference evidence="1 2" key="1">
    <citation type="submission" date="2018-10" db="EMBL/GenBank/DDBJ databases">
        <title>Isolation from soil.</title>
        <authorList>
            <person name="Hu J."/>
        </authorList>
    </citation>
    <scope>NUCLEOTIDE SEQUENCE [LARGE SCALE GENOMIC DNA]</scope>
    <source>
        <strain evidence="1 2">NEAU-Ht49</strain>
    </source>
</reference>
<name>A0A3M2LIS8_9ACTN</name>
<evidence type="ECO:0000313" key="2">
    <source>
        <dbReference type="Proteomes" id="UP000282674"/>
    </source>
</evidence>
<protein>
    <submittedName>
        <fullName evidence="1">Uncharacterized protein</fullName>
    </submittedName>
</protein>
<dbReference type="AlphaFoldDB" id="A0A3M2LIS8"/>
<evidence type="ECO:0000313" key="1">
    <source>
        <dbReference type="EMBL" id="RMI37382.1"/>
    </source>
</evidence>
<proteinExistence type="predicted"/>